<sequence length="228" mass="26733">MSVEEKQHDRMASRLAIIISRLFMGEKLSVQALSEEFAVSARTLRRDFRERLSCLALKYHQGAWSLSPLHDGIRTNRDIIHFARVTRTEQLFPAMDNRLISVLTDASVEPPYIVWQSPPGHKPGPFGSFWRITQAILERTLLDLTVSGHPYRWFAPYRLIYFENSWYLVGEIHQQVQVLMLENITDVSLTRRQFLRKRRIDMLTGDHDFIHSLPHFQYVRTVLAENDN</sequence>
<evidence type="ECO:0000313" key="5">
    <source>
        <dbReference type="EMBL" id="MDW3779178.1"/>
    </source>
</evidence>
<proteinExistence type="predicted"/>
<dbReference type="GO" id="GO:0003677">
    <property type="term" value="F:DNA binding"/>
    <property type="evidence" value="ECO:0007669"/>
    <property type="project" value="UniProtKB-KW"/>
</dbReference>
<organism evidence="5 6">
    <name type="scientific">Kluyvera cryocrescens</name>
    <name type="common">Kluyvera citrophila</name>
    <dbReference type="NCBI Taxonomy" id="580"/>
    <lineage>
        <taxon>Bacteria</taxon>
        <taxon>Pseudomonadati</taxon>
        <taxon>Pseudomonadota</taxon>
        <taxon>Gammaproteobacteria</taxon>
        <taxon>Enterobacterales</taxon>
        <taxon>Enterobacteriaceae</taxon>
        <taxon>Kluyvera</taxon>
    </lineage>
</organism>
<dbReference type="InterPro" id="IPR018356">
    <property type="entry name" value="Tscrpt_reg_HTH_DeoR_CS"/>
</dbReference>
<reference evidence="5" key="1">
    <citation type="journal article" date="2023" name="J Glob Antimicrob Resist">
        <title>Emergence of NDM-1 and KPC-3 carbapenemases in Kluyvera cryocrescens: Investigating genetic heterogeneity and acquisition routes of blaNDM-1 in Enterobacterales species in Portugal.</title>
        <authorList>
            <person name="Loiodice M."/>
            <person name="Ribeiro M."/>
            <person name="Peixe L."/>
            <person name="Novais A."/>
        </authorList>
    </citation>
    <scope>NUCLEOTIDE SEQUENCE</scope>
    <source>
        <strain evidence="5">K629</strain>
    </source>
</reference>
<feature type="domain" description="HTH deoR-type" evidence="4">
    <location>
        <begin position="11"/>
        <end position="65"/>
    </location>
</feature>
<dbReference type="PROSITE" id="PS00894">
    <property type="entry name" value="HTH_DEOR_1"/>
    <property type="match status" value="1"/>
</dbReference>
<keyword evidence="3" id="KW-0804">Transcription</keyword>
<keyword evidence="1" id="KW-0805">Transcription regulation</keyword>
<dbReference type="Proteomes" id="UP001276300">
    <property type="component" value="Unassembled WGS sequence"/>
</dbReference>
<accession>A0AAW9CB95</accession>
<dbReference type="InterPro" id="IPR001034">
    <property type="entry name" value="DeoR_HTH"/>
</dbReference>
<gene>
    <name evidence="5" type="ORF">QWU01_20440</name>
</gene>
<evidence type="ECO:0000259" key="4">
    <source>
        <dbReference type="PROSITE" id="PS51000"/>
    </source>
</evidence>
<evidence type="ECO:0000256" key="1">
    <source>
        <dbReference type="ARBA" id="ARBA00023015"/>
    </source>
</evidence>
<comment type="caution">
    <text evidence="5">The sequence shown here is derived from an EMBL/GenBank/DDBJ whole genome shotgun (WGS) entry which is preliminary data.</text>
</comment>
<dbReference type="Pfam" id="PF08220">
    <property type="entry name" value="HTH_DeoR"/>
    <property type="match status" value="1"/>
</dbReference>
<evidence type="ECO:0000256" key="2">
    <source>
        <dbReference type="ARBA" id="ARBA00023125"/>
    </source>
</evidence>
<dbReference type="InterPro" id="IPR026881">
    <property type="entry name" value="WYL_dom"/>
</dbReference>
<keyword evidence="2" id="KW-0238">DNA-binding</keyword>
<evidence type="ECO:0000256" key="3">
    <source>
        <dbReference type="ARBA" id="ARBA00023163"/>
    </source>
</evidence>
<dbReference type="PROSITE" id="PS52050">
    <property type="entry name" value="WYL"/>
    <property type="match status" value="1"/>
</dbReference>
<dbReference type="RefSeq" id="WP_318243043.1">
    <property type="nucleotide sequence ID" value="NZ_JAUEQX010000019.1"/>
</dbReference>
<protein>
    <submittedName>
        <fullName evidence="5">WYL domain-containing protein</fullName>
    </submittedName>
</protein>
<dbReference type="EMBL" id="JAUEQX010000019">
    <property type="protein sequence ID" value="MDW3779178.1"/>
    <property type="molecule type" value="Genomic_DNA"/>
</dbReference>
<dbReference type="PROSITE" id="PS51000">
    <property type="entry name" value="HTH_DEOR_2"/>
    <property type="match status" value="1"/>
</dbReference>
<dbReference type="Pfam" id="PF13280">
    <property type="entry name" value="WYL"/>
    <property type="match status" value="1"/>
</dbReference>
<dbReference type="AlphaFoldDB" id="A0AAW9CB95"/>
<evidence type="ECO:0000313" key="6">
    <source>
        <dbReference type="Proteomes" id="UP001276300"/>
    </source>
</evidence>
<dbReference type="GO" id="GO:0003700">
    <property type="term" value="F:DNA-binding transcription factor activity"/>
    <property type="evidence" value="ECO:0007669"/>
    <property type="project" value="InterPro"/>
</dbReference>
<name>A0AAW9CB95_KLUCR</name>